<dbReference type="EMBL" id="JAUIZM010000007">
    <property type="protein sequence ID" value="KAK1373401.1"/>
    <property type="molecule type" value="Genomic_DNA"/>
</dbReference>
<reference evidence="4" key="2">
    <citation type="submission" date="2023-05" db="EMBL/GenBank/DDBJ databases">
        <authorList>
            <person name="Schelkunov M.I."/>
        </authorList>
    </citation>
    <scope>NUCLEOTIDE SEQUENCE</scope>
    <source>
        <strain evidence="4">Hsosn_3</strain>
        <tissue evidence="4">Leaf</tissue>
    </source>
</reference>
<dbReference type="GO" id="GO:0006952">
    <property type="term" value="P:defense response"/>
    <property type="evidence" value="ECO:0007669"/>
    <property type="project" value="UniProtKB-KW"/>
</dbReference>
<dbReference type="Pfam" id="PF00931">
    <property type="entry name" value="NB-ARC"/>
    <property type="match status" value="1"/>
</dbReference>
<dbReference type="Pfam" id="PF23598">
    <property type="entry name" value="LRR_14"/>
    <property type="match status" value="1"/>
</dbReference>
<evidence type="ECO:0000313" key="4">
    <source>
        <dbReference type="EMBL" id="KAK1373401.1"/>
    </source>
</evidence>
<dbReference type="PANTHER" id="PTHR15140:SF37">
    <property type="entry name" value="UBIQUITIN-LIKE DOMAIN-CONTAINING PROTEIN"/>
    <property type="match status" value="1"/>
</dbReference>
<feature type="domain" description="Disease resistance R13L4/SHOC-2-like LRR" evidence="3">
    <location>
        <begin position="245"/>
        <end position="475"/>
    </location>
</feature>
<comment type="caution">
    <text evidence="4">The sequence shown here is derived from an EMBL/GenBank/DDBJ whole genome shotgun (WGS) entry which is preliminary data.</text>
</comment>
<sequence>MEASNLLQQLASTAKKQLQVLSIVGMSGLGKTTLATRLINDPYVVSYFHIRAWVTCSQVYNKRNLLLAILSSVVEIPDEVCSKNDNLLAHELYRALKGRRYLIVIDDIWSSKAWDDFKTSFPDDNNGRRSLVVVGRKGTNGAIKTCRIHDLLRDLCLRKAEEHNLSPNIFMYNKHSYLCSHSSTKPSTNSQLLLSPNVLAIPPNCSCYESEVTQSFFEDVTILWDTSKLIRSLDISGIEFLEFPSTLLRLVHLRYMELKFRSGNPPESISHLRHLQTLIMSSRVNMVVPNEMWKMINLKHLCIKSGENLIKFSEEPILLENMQTMSVSPTRPCQTILARTPNLQKLGLCGPLTTKSGDMKCPDLGLLVHLKTLKLLNTFPSCKAVRLSTSIIFPESLKSLTMSNTCLDWKEAFVFEMIPNLQTLKLKLHAFVGKDWKTTQEAFPRLKFLKLDELDLETWTACHDHFPLLQCLRVHQCPYLIEIPEDLGNICTLDLIEVSGCSDAATNSAKDIQKEQESNGNDWLKILLNTGLNKTRLKTAGR</sequence>
<evidence type="ECO:0000259" key="2">
    <source>
        <dbReference type="Pfam" id="PF00931"/>
    </source>
</evidence>
<proteinExistence type="predicted"/>
<evidence type="ECO:0000259" key="3">
    <source>
        <dbReference type="Pfam" id="PF23598"/>
    </source>
</evidence>
<evidence type="ECO:0000313" key="5">
    <source>
        <dbReference type="Proteomes" id="UP001237642"/>
    </source>
</evidence>
<protein>
    <submittedName>
        <fullName evidence="4">NB-ARC, Leucine-rich repeat domain, L domain-like protein</fullName>
    </submittedName>
</protein>
<dbReference type="AlphaFoldDB" id="A0AAD8HUB9"/>
<keyword evidence="5" id="KW-1185">Reference proteome</keyword>
<feature type="domain" description="NB-ARC" evidence="2">
    <location>
        <begin position="7"/>
        <end position="166"/>
    </location>
</feature>
<name>A0AAD8HUB9_9APIA</name>
<dbReference type="Proteomes" id="UP001237642">
    <property type="component" value="Unassembled WGS sequence"/>
</dbReference>
<evidence type="ECO:0000256" key="1">
    <source>
        <dbReference type="ARBA" id="ARBA00022737"/>
    </source>
</evidence>
<gene>
    <name evidence="4" type="ORF">POM88_029594</name>
</gene>
<dbReference type="Gene3D" id="3.80.10.10">
    <property type="entry name" value="Ribonuclease Inhibitor"/>
    <property type="match status" value="1"/>
</dbReference>
<dbReference type="InterPro" id="IPR002182">
    <property type="entry name" value="NB-ARC"/>
</dbReference>
<dbReference type="SUPFAM" id="SSF52540">
    <property type="entry name" value="P-loop containing nucleoside triphosphate hydrolases"/>
    <property type="match status" value="1"/>
</dbReference>
<reference evidence="4" key="1">
    <citation type="submission" date="2023-02" db="EMBL/GenBank/DDBJ databases">
        <title>Genome of toxic invasive species Heracleum sosnowskyi carries increased number of genes despite the absence of recent whole-genome duplications.</title>
        <authorList>
            <person name="Schelkunov M."/>
            <person name="Shtratnikova V."/>
            <person name="Makarenko M."/>
            <person name="Klepikova A."/>
            <person name="Omelchenko D."/>
            <person name="Novikova G."/>
            <person name="Obukhova E."/>
            <person name="Bogdanov V."/>
            <person name="Penin A."/>
            <person name="Logacheva M."/>
        </authorList>
    </citation>
    <scope>NUCLEOTIDE SEQUENCE</scope>
    <source>
        <strain evidence="4">Hsosn_3</strain>
        <tissue evidence="4">Leaf</tissue>
    </source>
</reference>
<dbReference type="PRINTS" id="PR00364">
    <property type="entry name" value="DISEASERSIST"/>
</dbReference>
<dbReference type="SUPFAM" id="SSF52058">
    <property type="entry name" value="L domain-like"/>
    <property type="match status" value="1"/>
</dbReference>
<accession>A0AAD8HUB9</accession>
<organism evidence="4 5">
    <name type="scientific">Heracleum sosnowskyi</name>
    <dbReference type="NCBI Taxonomy" id="360622"/>
    <lineage>
        <taxon>Eukaryota</taxon>
        <taxon>Viridiplantae</taxon>
        <taxon>Streptophyta</taxon>
        <taxon>Embryophyta</taxon>
        <taxon>Tracheophyta</taxon>
        <taxon>Spermatophyta</taxon>
        <taxon>Magnoliopsida</taxon>
        <taxon>eudicotyledons</taxon>
        <taxon>Gunneridae</taxon>
        <taxon>Pentapetalae</taxon>
        <taxon>asterids</taxon>
        <taxon>campanulids</taxon>
        <taxon>Apiales</taxon>
        <taxon>Apiaceae</taxon>
        <taxon>Apioideae</taxon>
        <taxon>apioid superclade</taxon>
        <taxon>Tordylieae</taxon>
        <taxon>Tordyliinae</taxon>
        <taxon>Heracleum</taxon>
    </lineage>
</organism>
<dbReference type="GO" id="GO:0043531">
    <property type="term" value="F:ADP binding"/>
    <property type="evidence" value="ECO:0007669"/>
    <property type="project" value="InterPro"/>
</dbReference>
<dbReference type="InterPro" id="IPR027417">
    <property type="entry name" value="P-loop_NTPase"/>
</dbReference>
<dbReference type="PANTHER" id="PTHR15140">
    <property type="entry name" value="TUBULIN-SPECIFIC CHAPERONE E"/>
    <property type="match status" value="1"/>
</dbReference>
<keyword evidence="1" id="KW-0677">Repeat</keyword>
<dbReference type="Gene3D" id="3.40.50.300">
    <property type="entry name" value="P-loop containing nucleotide triphosphate hydrolases"/>
    <property type="match status" value="1"/>
</dbReference>
<dbReference type="InterPro" id="IPR032675">
    <property type="entry name" value="LRR_dom_sf"/>
</dbReference>
<dbReference type="InterPro" id="IPR055414">
    <property type="entry name" value="LRR_R13L4/SHOC2-like"/>
</dbReference>